<gene>
    <name evidence="5" type="ORF">C7438_0888</name>
</gene>
<dbReference type="InterPro" id="IPR001005">
    <property type="entry name" value="SANT/Myb"/>
</dbReference>
<comment type="caution">
    <text evidence="5">The sequence shown here is derived from an EMBL/GenBank/DDBJ whole genome shotgun (WGS) entry which is preliminary data.</text>
</comment>
<dbReference type="SUPFAM" id="SSF46689">
    <property type="entry name" value="Homeodomain-like"/>
    <property type="match status" value="1"/>
</dbReference>
<feature type="region of interest" description="Disordered" evidence="2">
    <location>
        <begin position="86"/>
        <end position="126"/>
    </location>
</feature>
<accession>A0A660KYR4</accession>
<dbReference type="OrthoDB" id="2845592at2"/>
<feature type="domain" description="HTH myb-type" evidence="4">
    <location>
        <begin position="1"/>
        <end position="60"/>
    </location>
</feature>
<feature type="domain" description="Myb-like" evidence="3">
    <location>
        <begin position="1"/>
        <end position="56"/>
    </location>
</feature>
<dbReference type="PANTHER" id="PTHR41302">
    <property type="entry name" value="PRESPORE-SPECIFIC TRANSCRIPTIONAL REGULATOR RSFA-RELATED"/>
    <property type="match status" value="1"/>
</dbReference>
<evidence type="ECO:0000259" key="3">
    <source>
        <dbReference type="PROSITE" id="PS50090"/>
    </source>
</evidence>
<dbReference type="InterPro" id="IPR017930">
    <property type="entry name" value="Myb_dom"/>
</dbReference>
<dbReference type="AlphaFoldDB" id="A0A660KYR4"/>
<dbReference type="RefSeq" id="WP_121444316.1">
    <property type="nucleotide sequence ID" value="NZ_RBIJ01000002.1"/>
</dbReference>
<dbReference type="PROSITE" id="PS50090">
    <property type="entry name" value="MYB_LIKE"/>
    <property type="match status" value="1"/>
</dbReference>
<proteinExistence type="predicted"/>
<dbReference type="SMART" id="SM00717">
    <property type="entry name" value="SANT"/>
    <property type="match status" value="1"/>
</dbReference>
<dbReference type="EMBL" id="RBIJ01000002">
    <property type="protein sequence ID" value="RKQ85494.1"/>
    <property type="molecule type" value="Genomic_DNA"/>
</dbReference>
<dbReference type="Proteomes" id="UP000267019">
    <property type="component" value="Unassembled WGS sequence"/>
</dbReference>
<reference evidence="5 6" key="1">
    <citation type="submission" date="2018-10" db="EMBL/GenBank/DDBJ databases">
        <title>Genomic Encyclopedia of Type Strains, Phase IV (KMG-IV): sequencing the most valuable type-strain genomes for metagenomic binning, comparative biology and taxonomic classification.</title>
        <authorList>
            <person name="Goeker M."/>
        </authorList>
    </citation>
    <scope>NUCLEOTIDE SEQUENCE [LARGE SCALE GENOMIC DNA]</scope>
    <source>
        <strain evidence="5 6">DSM 22653</strain>
    </source>
</reference>
<dbReference type="PROSITE" id="PS51294">
    <property type="entry name" value="HTH_MYB"/>
    <property type="match status" value="1"/>
</dbReference>
<evidence type="ECO:0000313" key="5">
    <source>
        <dbReference type="EMBL" id="RKQ85494.1"/>
    </source>
</evidence>
<dbReference type="InterPro" id="IPR009057">
    <property type="entry name" value="Homeodomain-like_sf"/>
</dbReference>
<dbReference type="PANTHER" id="PTHR41302:SF2">
    <property type="entry name" value="PRESPORE SPECIFIC TRANSCRIPTIONAL ACTIVATOR RSFA"/>
    <property type="match status" value="1"/>
</dbReference>
<keyword evidence="6" id="KW-1185">Reference proteome</keyword>
<feature type="compositionally biased region" description="Basic and acidic residues" evidence="2">
    <location>
        <begin position="114"/>
        <end position="123"/>
    </location>
</feature>
<feature type="coiled-coil region" evidence="1">
    <location>
        <begin position="154"/>
        <end position="181"/>
    </location>
</feature>
<dbReference type="Gene3D" id="1.10.10.60">
    <property type="entry name" value="Homeodomain-like"/>
    <property type="match status" value="1"/>
</dbReference>
<name>A0A660KYR4_9BACL</name>
<organism evidence="5 6">
    <name type="scientific">Brockia lithotrophica</name>
    <dbReference type="NCBI Taxonomy" id="933949"/>
    <lineage>
        <taxon>Bacteria</taxon>
        <taxon>Bacillati</taxon>
        <taxon>Bacillota</taxon>
        <taxon>Bacilli</taxon>
        <taxon>Bacillales</taxon>
        <taxon>Bacillales Family X. Incertae Sedis</taxon>
        <taxon>Brockia</taxon>
    </lineage>
</organism>
<sequence length="220" mass="24916">MAQRQDAWSEEEDALLAELVLKFIREGGTQLEAFREAARRLGRTPAACGFRWNAVLRRRYAEDIRLAKMARRSRRLELARSWTEGDSVPEAKSGLGAAPSARDATDASVSVEGSEGHGDRTGTRELLPNAQSSVDVGDLWYLTYRALELGRTYVRQLERRLNFMEERIVRLEAERAAAHSRALFEAGEGTRNFLRFLEQVRRLTEEKKAEPYEEARGGSS</sequence>
<evidence type="ECO:0000259" key="4">
    <source>
        <dbReference type="PROSITE" id="PS51294"/>
    </source>
</evidence>
<dbReference type="Pfam" id="PF13921">
    <property type="entry name" value="Myb_DNA-bind_6"/>
    <property type="match status" value="1"/>
</dbReference>
<evidence type="ECO:0000256" key="2">
    <source>
        <dbReference type="SAM" id="MobiDB-lite"/>
    </source>
</evidence>
<evidence type="ECO:0000256" key="1">
    <source>
        <dbReference type="SAM" id="Coils"/>
    </source>
</evidence>
<keyword evidence="1" id="KW-0175">Coiled coil</keyword>
<dbReference type="InterPro" id="IPR014243">
    <property type="entry name" value="RsfA-like"/>
</dbReference>
<protein>
    <submittedName>
        <fullName evidence="5">RsfA family transcription factor</fullName>
    </submittedName>
</protein>
<evidence type="ECO:0000313" key="6">
    <source>
        <dbReference type="Proteomes" id="UP000267019"/>
    </source>
</evidence>